<feature type="domain" description="DUF11" evidence="2">
    <location>
        <begin position="2385"/>
        <end position="2505"/>
    </location>
</feature>
<feature type="region of interest" description="Disordered" evidence="1">
    <location>
        <begin position="1332"/>
        <end position="1360"/>
    </location>
</feature>
<proteinExistence type="predicted"/>
<evidence type="ECO:0000256" key="1">
    <source>
        <dbReference type="SAM" id="MobiDB-lite"/>
    </source>
</evidence>
<feature type="domain" description="DUF11" evidence="2">
    <location>
        <begin position="2251"/>
        <end position="2373"/>
    </location>
</feature>
<dbReference type="EMBL" id="JBHUFD010000005">
    <property type="protein sequence ID" value="MFD1873664.1"/>
    <property type="molecule type" value="Genomic_DNA"/>
</dbReference>
<protein>
    <recommendedName>
        <fullName evidence="2">DUF11 domain-containing protein</fullName>
    </recommendedName>
</protein>
<dbReference type="InterPro" id="IPR051172">
    <property type="entry name" value="Chlamydia_OmcB"/>
</dbReference>
<feature type="compositionally biased region" description="Low complexity" evidence="1">
    <location>
        <begin position="1332"/>
        <end position="1349"/>
    </location>
</feature>
<gene>
    <name evidence="3" type="ORF">ACFSDX_14550</name>
</gene>
<dbReference type="InterPro" id="IPR047589">
    <property type="entry name" value="DUF11_rpt"/>
</dbReference>
<dbReference type="PANTHER" id="PTHR34819">
    <property type="entry name" value="LARGE CYSTEINE-RICH PERIPLASMIC PROTEIN OMCB"/>
    <property type="match status" value="1"/>
</dbReference>
<feature type="region of interest" description="Disordered" evidence="1">
    <location>
        <begin position="1"/>
        <end position="28"/>
    </location>
</feature>
<accession>A0ABW4QVV2</accession>
<feature type="compositionally biased region" description="Low complexity" evidence="1">
    <location>
        <begin position="2529"/>
        <end position="2551"/>
    </location>
</feature>
<dbReference type="Pfam" id="PF01345">
    <property type="entry name" value="DUF11"/>
    <property type="match status" value="3"/>
</dbReference>
<keyword evidence="4" id="KW-1185">Reference proteome</keyword>
<feature type="region of interest" description="Disordered" evidence="1">
    <location>
        <begin position="1726"/>
        <end position="1747"/>
    </location>
</feature>
<feature type="compositionally biased region" description="Polar residues" evidence="1">
    <location>
        <begin position="1733"/>
        <end position="1747"/>
    </location>
</feature>
<evidence type="ECO:0000259" key="2">
    <source>
        <dbReference type="Pfam" id="PF01345"/>
    </source>
</evidence>
<feature type="compositionally biased region" description="Gly residues" evidence="1">
    <location>
        <begin position="1350"/>
        <end position="1360"/>
    </location>
</feature>
<reference evidence="4" key="1">
    <citation type="journal article" date="2019" name="Int. J. Syst. Evol. Microbiol.">
        <title>The Global Catalogue of Microorganisms (GCM) 10K type strain sequencing project: providing services to taxonomists for standard genome sequencing and annotation.</title>
        <authorList>
            <consortium name="The Broad Institute Genomics Platform"/>
            <consortium name="The Broad Institute Genome Sequencing Center for Infectious Disease"/>
            <person name="Wu L."/>
            <person name="Ma J."/>
        </authorList>
    </citation>
    <scope>NUCLEOTIDE SEQUENCE [LARGE SCALE GENOMIC DNA]</scope>
    <source>
        <strain evidence="4">CGMCC 1.15795</strain>
    </source>
</reference>
<evidence type="ECO:0000313" key="4">
    <source>
        <dbReference type="Proteomes" id="UP001597197"/>
    </source>
</evidence>
<sequence>MSNTTNPYVAGDWRNRASAPAPDASSFTQVGTTYTSADANSTLATGTLNGQTLSWSATYSSKTNATTGSTVTYTFSRPVSNLAVRVQDIDAIFNAGGLLTASSGFTDEVTFSGSLTTTGPTPTTSPVTPTLAKANASTRYVTIVGTTATGVVADGNNATTDDATVIATYPSAVTSITLRYRNLTTATTVANQSVGIDNISWCRIAPTATAVTTTPVASSATQAGIRSLSGTADGILSYTVTSLPGNGTLLYNTTGTTYAPVALNQSLTAAQAASLRYTPNAGFTGTSTTFNYRAKDDSGLTSGTVAYTIPLQYVVACGTTTTTLDFAPRPAGEDWKTHAALAVPTGATTTISSGNYTTSTATTSVLQIGTANSNTLLWNNDFSGAGRTSSVTFTFSRPVSNFTTQVQDIDGAAGNFIDVVTFGGANAGTAVTPFLTVANPNAGVVTVSGATATGQTATTSPVDGTVTAYFPSPITTLTITYANGVPVATLADPGNQLIGIDNMSWCRLAPVANNVTTAPLPSTATQASISSLSGSNPDGGTIASYLITSLPANGTGTLLYSTAGGTYAPVALNQSLTPAQASSLRYTANPAYAGANTTFTYQVVDEVGATSTSPATYTIPLQYVVPCGTATNTFAFGSRPANEDWKARPALAVPAGSTTTISSGGYSASPTNPAATLRIGTVNTVASLGWTNDYSGAGRTSSITFTFSRAISNFTTRVVDIDGAAGSFIDVVTFAGANAGTAVTPLLTAANPNAGVVTVSGATATGQIATDSPIDGTVTASFPSPITTLTITYANGVPAATLADPATQTIGIDNMSWCRLAPVANNVTTADISNASGQVPISSLSGTAPDGTVKSYTIAALPPSSQGVLYLNGMVLNKLTLTPAEAAQLAFAPNSGYAGPVVFNYLTTDDANVTSNTATYTIPVVATAPPLACVNPSKDGSPTTLSTNPNTYFPATASAAKGATSITIGMGIQGGTAAANTISQGDLLLVIQMQGADIDYTNTASYGDGVSGGGANGNSAANFQAGTYEYVVAANTTPLGLGGGSLAISPLANSYVSSAASATAGPRRFQVVRIPQYGNVTLTGTLKATAWNGSIGGIIALDVAGQINLNGNSIDASGRGFRGGGGRTQATAAGNNNDYVNLTTANANAQKGEGTAGTPRYVTVPTSADDVTTNAISDTGIDGYAGGTSGRGAPGNAGGGGNNNINNSGGGGGANGGTGGRGGDNFGDKLAIGGEPGASFSAVTSSRLVLGGGGGAGTTNNSTGTPGNGLASSGATGGGIVLLRTGTITGAGAILANGGNANNSTVDDGAGGGGAGGAILITARSTSALTLNANGGTGGNTNPATNSGPHGPGGGGGGGVVFTTSGVTATISAAGGVNGTTVETNGSRVAFGAATGLGGVTNTGINNSIAGSTAGANCVADVATTITGPASISAGQPTDNFTVTFSNVGTGTATAVAQQVMLPAGSGLTPAQRAAIVAAYPGTTFTPAATGTSAPITIDFGTLAQLPSGASFSYAFAYTAPTVLGTVATKSTTTTSTPELGLVANNMASFSSTVTAAADVTVALSGPTTLNAGQPTGIFTATFTNEGPSAAANVSRIVTLPSGATVSMQQQDAIRAIYPDASFATAGTIDFGPVASLASDARSVVMFSFTAPLATGASTLTGTTSTTSAEGSNAAPNTSPLALNTVATADVVVTITASATPTTGTFTVTFDNKGPQTANGVMGNVQLPAGLTGSATPSTNPDGSSDNGVTVTNGYYNATTGLVTYNNMSPASLAPNSPFTSTISYNLTSSQTPVAATASMSTTTNEAGLTANNTATAVTPAQFDLATTLTGPATTIAGSPMVLYVTTTNNGPNGAPVASQTVIIPSDLPLTNVYITNGGIYVYNANMKTGTVTFPALANLPSGETVTNSVSFSAPATAFAPSAVVAPTSGDTNAANNTAYLNGSPTSTQVAITNATLAKTNEATTITADATIVSAGSVVTYTVQSFNNGFLNTTSVNNVVERVQLLPGLTSSAINPGSSTLTVGGVSGTQTGTIISFVTAAGTTTYDTVTGLLTYPTLLSQASGSSFTYDKLAVTVPANVGNNGQLLATASVSTDNSDPVPADNTSSVAVKVVTPVDLTARLTGPSAAAAGQTVSYTATFTNQGTGSATSVVETAQLPAGLASVLVQDATGNVITNAYNPATGLVSFPAVANAPAGSSQVYSLSFAAPAQSFAASSFVSSGTTDVATTNNTSALRTTVSPAADVAVYLSGPATAVAGNAVTYAVTTANNGPSTASAVQATLQLPAGLTGTSAVVTNADGSSNNGVTLTGGGTYNATTGLVTFPSLTLATGDSRVGLVTFTMPSSSANGQLSGTATVSTTSTDLVAGNNTSGITTAVAPATPDVADLVTSITTPPSPAVAGVTVEYTLNFRNTSGTTAAIKVMPTAYLPAGLTNVVVRDAGGVVVPNAYNSVTGQITLPTIDSQGPGNLTRYTVSLTAPANAVAISASSVSSNTSDPNPANNVAGSQLNITPAYDVVTSLAGPASAQPGSVNTYSVTTTNNGPSTSSATANSTTQMVTVPAGSTVGGLPTGASYDSGTGLITFPAISGQAAGASGAVTNSFTVVMPATGSLPLTATVTATGESNPDNNGATLTTAQANQAPVAQNLWNTLQNARGNTANQQAPTGLLISPLNATDADGTVSKYALVSLPDPTQGILYLSNGTRASVGDVPAAGLYFAPTLGYVGNATFTFQAIDNGLTVSNTALYTIPVAQDQNSAYTTYNSGKSIYATNEVLAQAVDPNAAIYNSTGTIYNPDGALQGGASNGLANAVLASGTLPTGVSLDPATGRIYVSDASLLPKLTQTTSYSLQVTTTDANGGTSTVPVTFALGATPLPVVLVEFTAQAVANRDALLNWRTASEKNNDYFEVERSFDGTSFTAIAKVAGHGTTAAASTYTLTDAGVAAKATGLVYYRLRQVDRDGTSSYSPQRTLSFPKVAAVSLGLYPNPVATTTSLDLSQLPAARTYQVLLLDATGRQVRTWTLAGGRPQPLELTGLASGSYVLVVAGQQPDGSPLRQALRLTKE</sequence>
<dbReference type="Proteomes" id="UP001597197">
    <property type="component" value="Unassembled WGS sequence"/>
</dbReference>
<feature type="domain" description="DUF11" evidence="2">
    <location>
        <begin position="2126"/>
        <end position="2233"/>
    </location>
</feature>
<dbReference type="RefSeq" id="WP_382314750.1">
    <property type="nucleotide sequence ID" value="NZ_JBHUFD010000005.1"/>
</dbReference>
<organism evidence="3 4">
    <name type="scientific">Hymenobacter bucti</name>
    <dbReference type="NCBI Taxonomy" id="1844114"/>
    <lineage>
        <taxon>Bacteria</taxon>
        <taxon>Pseudomonadati</taxon>
        <taxon>Bacteroidota</taxon>
        <taxon>Cytophagia</taxon>
        <taxon>Cytophagales</taxon>
        <taxon>Hymenobacteraceae</taxon>
        <taxon>Hymenobacter</taxon>
    </lineage>
</organism>
<feature type="region of interest" description="Disordered" evidence="1">
    <location>
        <begin position="1184"/>
        <end position="1204"/>
    </location>
</feature>
<feature type="region of interest" description="Disordered" evidence="1">
    <location>
        <begin position="2524"/>
        <end position="2551"/>
    </location>
</feature>
<dbReference type="NCBIfam" id="TIGR01451">
    <property type="entry name" value="B_ant_repeat"/>
    <property type="match status" value="2"/>
</dbReference>
<name>A0ABW4QVV2_9BACT</name>
<evidence type="ECO:0000313" key="3">
    <source>
        <dbReference type="EMBL" id="MFD1873664.1"/>
    </source>
</evidence>
<dbReference type="InterPro" id="IPR001434">
    <property type="entry name" value="OmcB-like_DUF11"/>
</dbReference>
<comment type="caution">
    <text evidence="3">The sequence shown here is derived from an EMBL/GenBank/DDBJ whole genome shotgun (WGS) entry which is preliminary data.</text>
</comment>